<dbReference type="AlphaFoldDB" id="A0A6A6MTP6"/>
<gene>
    <name evidence="2" type="ORF">GH714_042256</name>
    <name evidence="3" type="ORF">GH714_042261</name>
</gene>
<evidence type="ECO:0000256" key="1">
    <source>
        <dbReference type="SAM" id="MobiDB-lite"/>
    </source>
</evidence>
<dbReference type="PANTHER" id="PTHR35750:SF1">
    <property type="entry name" value="PHOSPHOLIPID HYDROPEROXIDE GLUTATHIONE PEROXIDASE"/>
    <property type="match status" value="1"/>
</dbReference>
<keyword evidence="4" id="KW-1185">Reference proteome</keyword>
<organism evidence="3 4">
    <name type="scientific">Hevea brasiliensis</name>
    <name type="common">Para rubber tree</name>
    <name type="synonym">Siphonia brasiliensis</name>
    <dbReference type="NCBI Taxonomy" id="3981"/>
    <lineage>
        <taxon>Eukaryota</taxon>
        <taxon>Viridiplantae</taxon>
        <taxon>Streptophyta</taxon>
        <taxon>Embryophyta</taxon>
        <taxon>Tracheophyta</taxon>
        <taxon>Spermatophyta</taxon>
        <taxon>Magnoliopsida</taxon>
        <taxon>eudicotyledons</taxon>
        <taxon>Gunneridae</taxon>
        <taxon>Pentapetalae</taxon>
        <taxon>rosids</taxon>
        <taxon>fabids</taxon>
        <taxon>Malpighiales</taxon>
        <taxon>Euphorbiaceae</taxon>
        <taxon>Crotonoideae</taxon>
        <taxon>Micrandreae</taxon>
        <taxon>Hevea</taxon>
    </lineage>
</organism>
<evidence type="ECO:0000313" key="4">
    <source>
        <dbReference type="Proteomes" id="UP000467840"/>
    </source>
</evidence>
<accession>A0A6A6MTP6</accession>
<dbReference type="EMBL" id="JAAGAX010000005">
    <property type="protein sequence ID" value="KAF2316920.1"/>
    <property type="molecule type" value="Genomic_DNA"/>
</dbReference>
<reference evidence="3 4" key="1">
    <citation type="journal article" date="2020" name="Mol. Plant">
        <title>The Chromosome-Based Rubber Tree Genome Provides New Insights into Spurge Genome Evolution and Rubber Biosynthesis.</title>
        <authorList>
            <person name="Liu J."/>
            <person name="Shi C."/>
            <person name="Shi C.C."/>
            <person name="Li W."/>
            <person name="Zhang Q.J."/>
            <person name="Zhang Y."/>
            <person name="Li K."/>
            <person name="Lu H.F."/>
            <person name="Shi C."/>
            <person name="Zhu S.T."/>
            <person name="Xiao Z.Y."/>
            <person name="Nan H."/>
            <person name="Yue Y."/>
            <person name="Zhu X.G."/>
            <person name="Wu Y."/>
            <person name="Hong X.N."/>
            <person name="Fan G.Y."/>
            <person name="Tong Y."/>
            <person name="Zhang D."/>
            <person name="Mao C.L."/>
            <person name="Liu Y.L."/>
            <person name="Hao S.J."/>
            <person name="Liu W.Q."/>
            <person name="Lv M.Q."/>
            <person name="Zhang H.B."/>
            <person name="Liu Y."/>
            <person name="Hu-Tang G.R."/>
            <person name="Wang J.P."/>
            <person name="Wang J.H."/>
            <person name="Sun Y.H."/>
            <person name="Ni S.B."/>
            <person name="Chen W.B."/>
            <person name="Zhang X.C."/>
            <person name="Jiao Y.N."/>
            <person name="Eichler E.E."/>
            <person name="Li G.H."/>
            <person name="Liu X."/>
            <person name="Gao L.Z."/>
        </authorList>
    </citation>
    <scope>NUCLEOTIDE SEQUENCE [LARGE SCALE GENOMIC DNA]</scope>
    <source>
        <strain evidence="4">cv. GT1</strain>
        <tissue evidence="3">Leaf</tissue>
    </source>
</reference>
<name>A0A6A6MTP6_HEVBR</name>
<protein>
    <submittedName>
        <fullName evidence="3">Uncharacterized protein</fullName>
    </submittedName>
</protein>
<dbReference type="EMBL" id="JAAGAX010000005">
    <property type="protein sequence ID" value="KAF2316915.1"/>
    <property type="molecule type" value="Genomic_DNA"/>
</dbReference>
<sequence>MRFFRRIAGFLGFVKDESAHEVKDQQEEDDDHRNNQHHQPRFSSNYQETGLPRKGFSVPVKVAVDRRPPSPVLVLSSSGDGGVQGLKWHAKRLKIDEDGDVADEFLEEVLPEMSSSVEDHQKPLPRFEVKYSAPPAKIKNQEKVAACVYIYTDKCNQKEVAEAAAVDFHVPCMQLLYLFYADK</sequence>
<evidence type="ECO:0000313" key="2">
    <source>
        <dbReference type="EMBL" id="KAF2316915.1"/>
    </source>
</evidence>
<evidence type="ECO:0000313" key="3">
    <source>
        <dbReference type="EMBL" id="KAF2316920.1"/>
    </source>
</evidence>
<feature type="region of interest" description="Disordered" evidence="1">
    <location>
        <begin position="18"/>
        <end position="51"/>
    </location>
</feature>
<comment type="caution">
    <text evidence="3">The sequence shown here is derived from an EMBL/GenBank/DDBJ whole genome shotgun (WGS) entry which is preliminary data.</text>
</comment>
<dbReference type="PANTHER" id="PTHR35750">
    <property type="entry name" value="PHOSPHOLIPID HYDROPEROXIDE GLUTATHIONE PEROXIDASE"/>
    <property type="match status" value="1"/>
</dbReference>
<dbReference type="Proteomes" id="UP000467840">
    <property type="component" value="Chromosome 15"/>
</dbReference>
<proteinExistence type="predicted"/>